<reference evidence="1 2" key="1">
    <citation type="submission" date="2020-12" db="EMBL/GenBank/DDBJ databases">
        <authorList>
            <person name="Shan Y."/>
        </authorList>
    </citation>
    <scope>NUCLEOTIDE SEQUENCE [LARGE SCALE GENOMIC DNA]</scope>
    <source>
        <strain evidence="2">csc3.9</strain>
    </source>
</reference>
<sequence>MTTILLTALLSSLFTAVLLMLLSYFVLAPKVREYLEDKILPEAQDRVRDGVTEGIEGVLPSISGKVREGLTEALVDAANGGLASRAPAKIAGDIEKLIGSVFGRK</sequence>
<name>A0A7T4R320_9GAMM</name>
<dbReference type="Proteomes" id="UP000596063">
    <property type="component" value="Chromosome"/>
</dbReference>
<dbReference type="AlphaFoldDB" id="A0A7T4R320"/>
<dbReference type="RefSeq" id="WP_198571039.1">
    <property type="nucleotide sequence ID" value="NZ_CP066167.1"/>
</dbReference>
<gene>
    <name evidence="1" type="ORF">I6N98_06810</name>
</gene>
<dbReference type="KEGG" id="snan:I6N98_06810"/>
<accession>A0A7T4R320</accession>
<protein>
    <submittedName>
        <fullName evidence="1">Uncharacterized protein</fullName>
    </submittedName>
</protein>
<dbReference type="EMBL" id="CP066167">
    <property type="protein sequence ID" value="QQD19555.1"/>
    <property type="molecule type" value="Genomic_DNA"/>
</dbReference>
<keyword evidence="2" id="KW-1185">Reference proteome</keyword>
<evidence type="ECO:0000313" key="2">
    <source>
        <dbReference type="Proteomes" id="UP000596063"/>
    </source>
</evidence>
<proteinExistence type="predicted"/>
<organism evidence="1 2">
    <name type="scientific">Spongiibacter nanhainus</name>
    <dbReference type="NCBI Taxonomy" id="2794344"/>
    <lineage>
        <taxon>Bacteria</taxon>
        <taxon>Pseudomonadati</taxon>
        <taxon>Pseudomonadota</taxon>
        <taxon>Gammaproteobacteria</taxon>
        <taxon>Cellvibrionales</taxon>
        <taxon>Spongiibacteraceae</taxon>
        <taxon>Spongiibacter</taxon>
    </lineage>
</organism>
<evidence type="ECO:0000313" key="1">
    <source>
        <dbReference type="EMBL" id="QQD19555.1"/>
    </source>
</evidence>